<dbReference type="Pfam" id="PF13975">
    <property type="entry name" value="gag-asp_proteas"/>
    <property type="match status" value="1"/>
</dbReference>
<dbReference type="InterPro" id="IPR034122">
    <property type="entry name" value="Retropepsin-like_bacterial"/>
</dbReference>
<dbReference type="Gene3D" id="2.40.70.10">
    <property type="entry name" value="Acid Proteases"/>
    <property type="match status" value="1"/>
</dbReference>
<protein>
    <submittedName>
        <fullName evidence="2">TIGR02281 family clan AA aspartic protease</fullName>
        <ecNumber evidence="2">3.4.23.-</ecNumber>
    </submittedName>
</protein>
<keyword evidence="2" id="KW-0645">Protease</keyword>
<dbReference type="InterPro" id="IPR011969">
    <property type="entry name" value="Clan_AA_Asp_peptidase_C"/>
</dbReference>
<feature type="transmembrane region" description="Helical" evidence="1">
    <location>
        <begin position="59"/>
        <end position="80"/>
    </location>
</feature>
<sequence>MLFVGVALLVAVGIGLLVSADAGAWLGLTQTQFVQLIPLVLLAIIFAAGAFSRRQRFSAIAANIGVWLAVFAISVVGYTYREDLKGVAARVFGELSPTSAIVDSRNGTASFRRGMDGHFLVAASINGAPMPLLFDTGASAVVLSYSDAKKAGIDVANLSFTMPVTTANGTGRAALVVLDSIEVGGISRGRVRAFVAEREALDGSLLGMSFLETLSGYSVAGNRLELTD</sequence>
<dbReference type="GO" id="GO:0004190">
    <property type="term" value="F:aspartic-type endopeptidase activity"/>
    <property type="evidence" value="ECO:0007669"/>
    <property type="project" value="InterPro"/>
</dbReference>
<dbReference type="CDD" id="cd05483">
    <property type="entry name" value="retropepsin_like_bacteria"/>
    <property type="match status" value="1"/>
</dbReference>
<dbReference type="EC" id="3.4.23.-" evidence="2"/>
<dbReference type="AlphaFoldDB" id="A0A933NXA7"/>
<accession>A0A933NXA7</accession>
<dbReference type="InterPro" id="IPR021109">
    <property type="entry name" value="Peptidase_aspartic_dom_sf"/>
</dbReference>
<evidence type="ECO:0000313" key="3">
    <source>
        <dbReference type="Proteomes" id="UP000782610"/>
    </source>
</evidence>
<name>A0A933NXA7_9HYPH</name>
<dbReference type="InterPro" id="IPR001969">
    <property type="entry name" value="Aspartic_peptidase_AS"/>
</dbReference>
<dbReference type="Proteomes" id="UP000782610">
    <property type="component" value="Unassembled WGS sequence"/>
</dbReference>
<dbReference type="PROSITE" id="PS00141">
    <property type="entry name" value="ASP_PROTEASE"/>
    <property type="match status" value="1"/>
</dbReference>
<keyword evidence="1" id="KW-1133">Transmembrane helix</keyword>
<keyword evidence="1" id="KW-0812">Transmembrane</keyword>
<dbReference type="SUPFAM" id="SSF50630">
    <property type="entry name" value="Acid proteases"/>
    <property type="match status" value="1"/>
</dbReference>
<dbReference type="EMBL" id="JACRAF010000016">
    <property type="protein sequence ID" value="MBI4921005.1"/>
    <property type="molecule type" value="Genomic_DNA"/>
</dbReference>
<dbReference type="NCBIfam" id="TIGR02281">
    <property type="entry name" value="clan_AA_DTGA"/>
    <property type="match status" value="1"/>
</dbReference>
<evidence type="ECO:0000313" key="2">
    <source>
        <dbReference type="EMBL" id="MBI4921005.1"/>
    </source>
</evidence>
<organism evidence="2 3">
    <name type="scientific">Devosia nanyangense</name>
    <dbReference type="NCBI Taxonomy" id="1228055"/>
    <lineage>
        <taxon>Bacteria</taxon>
        <taxon>Pseudomonadati</taxon>
        <taxon>Pseudomonadota</taxon>
        <taxon>Alphaproteobacteria</taxon>
        <taxon>Hyphomicrobiales</taxon>
        <taxon>Devosiaceae</taxon>
        <taxon>Devosia</taxon>
    </lineage>
</organism>
<comment type="caution">
    <text evidence="2">The sequence shown here is derived from an EMBL/GenBank/DDBJ whole genome shotgun (WGS) entry which is preliminary data.</text>
</comment>
<proteinExistence type="predicted"/>
<keyword evidence="1" id="KW-0472">Membrane</keyword>
<gene>
    <name evidence="2" type="ORF">HY834_04600</name>
</gene>
<evidence type="ECO:0000256" key="1">
    <source>
        <dbReference type="SAM" id="Phobius"/>
    </source>
</evidence>
<dbReference type="GO" id="GO:0006508">
    <property type="term" value="P:proteolysis"/>
    <property type="evidence" value="ECO:0007669"/>
    <property type="project" value="UniProtKB-KW"/>
</dbReference>
<keyword evidence="2" id="KW-0378">Hydrolase</keyword>
<reference evidence="2" key="1">
    <citation type="submission" date="2020-07" db="EMBL/GenBank/DDBJ databases">
        <title>Huge and variable diversity of episymbiotic CPR bacteria and DPANN archaea in groundwater ecosystems.</title>
        <authorList>
            <person name="He C.Y."/>
            <person name="Keren R."/>
            <person name="Whittaker M."/>
            <person name="Farag I.F."/>
            <person name="Doudna J."/>
            <person name="Cate J.H.D."/>
            <person name="Banfield J.F."/>
        </authorList>
    </citation>
    <scope>NUCLEOTIDE SEQUENCE</scope>
    <source>
        <strain evidence="2">NC_groundwater_1586_Pr3_B-0.1um_66_15</strain>
    </source>
</reference>
<feature type="transmembrane region" description="Helical" evidence="1">
    <location>
        <begin position="32"/>
        <end position="52"/>
    </location>
</feature>